<sequence length="106" mass="12156">MDSVVNWLELDGKREADYELGEGFGVGRKLWTSDVEVRIGHLVSEDQASRKWRSGGRGGSQVRLWSEGDRWLKCLVAGYSLIGRRRGMGELSCQRRTKDFWLHLCL</sequence>
<keyword evidence="2" id="KW-1185">Reference proteome</keyword>
<organism evidence="1 2">
    <name type="scientific">Dendrobium nobile</name>
    <name type="common">Orchid</name>
    <dbReference type="NCBI Taxonomy" id="94219"/>
    <lineage>
        <taxon>Eukaryota</taxon>
        <taxon>Viridiplantae</taxon>
        <taxon>Streptophyta</taxon>
        <taxon>Embryophyta</taxon>
        <taxon>Tracheophyta</taxon>
        <taxon>Spermatophyta</taxon>
        <taxon>Magnoliopsida</taxon>
        <taxon>Liliopsida</taxon>
        <taxon>Asparagales</taxon>
        <taxon>Orchidaceae</taxon>
        <taxon>Epidendroideae</taxon>
        <taxon>Malaxideae</taxon>
        <taxon>Dendrobiinae</taxon>
        <taxon>Dendrobium</taxon>
    </lineage>
</organism>
<dbReference type="Proteomes" id="UP000829196">
    <property type="component" value="Unassembled WGS sequence"/>
</dbReference>
<name>A0A8T3AL36_DENNO</name>
<dbReference type="EMBL" id="JAGYWB010000016">
    <property type="protein sequence ID" value="KAI0496963.1"/>
    <property type="molecule type" value="Genomic_DNA"/>
</dbReference>
<evidence type="ECO:0000313" key="2">
    <source>
        <dbReference type="Proteomes" id="UP000829196"/>
    </source>
</evidence>
<proteinExistence type="predicted"/>
<gene>
    <name evidence="1" type="ORF">KFK09_023289</name>
</gene>
<accession>A0A8T3AL36</accession>
<dbReference type="AlphaFoldDB" id="A0A8T3AL36"/>
<comment type="caution">
    <text evidence="1">The sequence shown here is derived from an EMBL/GenBank/DDBJ whole genome shotgun (WGS) entry which is preliminary data.</text>
</comment>
<evidence type="ECO:0000313" key="1">
    <source>
        <dbReference type="EMBL" id="KAI0496963.1"/>
    </source>
</evidence>
<protein>
    <submittedName>
        <fullName evidence="1">Uncharacterized protein</fullName>
    </submittedName>
</protein>
<reference evidence="1" key="1">
    <citation type="journal article" date="2022" name="Front. Genet.">
        <title>Chromosome-Scale Assembly of the Dendrobium nobile Genome Provides Insights Into the Molecular Mechanism of the Biosynthesis of the Medicinal Active Ingredient of Dendrobium.</title>
        <authorList>
            <person name="Xu Q."/>
            <person name="Niu S.-C."/>
            <person name="Li K.-L."/>
            <person name="Zheng P.-J."/>
            <person name="Zhang X.-J."/>
            <person name="Jia Y."/>
            <person name="Liu Y."/>
            <person name="Niu Y.-X."/>
            <person name="Yu L.-H."/>
            <person name="Chen D.-F."/>
            <person name="Zhang G.-Q."/>
        </authorList>
    </citation>
    <scope>NUCLEOTIDE SEQUENCE</scope>
    <source>
        <tissue evidence="1">Leaf</tissue>
    </source>
</reference>